<dbReference type="InterPro" id="IPR048409">
    <property type="entry name" value="DTX3L_KH-like"/>
</dbReference>
<evidence type="ECO:0000256" key="9">
    <source>
        <dbReference type="RuleBase" id="RU367105"/>
    </source>
</evidence>
<evidence type="ECO:0000259" key="11">
    <source>
        <dbReference type="PROSITE" id="PS50089"/>
    </source>
</evidence>
<keyword evidence="4 9" id="KW-0808">Transferase</keyword>
<accession>A0AAV6YQV0</accession>
<feature type="region of interest" description="Disordered" evidence="10">
    <location>
        <begin position="437"/>
        <end position="467"/>
    </location>
</feature>
<evidence type="ECO:0000256" key="3">
    <source>
        <dbReference type="ARBA" id="ARBA00009413"/>
    </source>
</evidence>
<proteinExistence type="inferred from homology"/>
<comment type="subcellular location">
    <subcellularLocation>
        <location evidence="9">Cytoplasm</location>
    </subcellularLocation>
</comment>
<keyword evidence="7 9" id="KW-0862">Zinc</keyword>
<comment type="catalytic activity">
    <reaction evidence="1 9">
        <text>S-ubiquitinyl-[E2 ubiquitin-conjugating enzyme]-L-cysteine + [acceptor protein]-L-lysine = [E2 ubiquitin-conjugating enzyme]-L-cysteine + N(6)-ubiquitinyl-[acceptor protein]-L-lysine.</text>
        <dbReference type="EC" id="2.3.2.27"/>
    </reaction>
</comment>
<dbReference type="Pfam" id="PF21718">
    <property type="entry name" value="KH_DTX3L"/>
    <property type="match status" value="2"/>
</dbReference>
<feature type="domain" description="RING-type" evidence="11">
    <location>
        <begin position="472"/>
        <end position="510"/>
    </location>
</feature>
<dbReference type="EC" id="2.3.2.27" evidence="9"/>
<evidence type="ECO:0000256" key="10">
    <source>
        <dbReference type="SAM" id="MobiDB-lite"/>
    </source>
</evidence>
<dbReference type="EMBL" id="WNYA01031288">
    <property type="protein sequence ID" value="KAG8537350.1"/>
    <property type="molecule type" value="Genomic_DNA"/>
</dbReference>
<dbReference type="PROSITE" id="PS50089">
    <property type="entry name" value="ZF_RING_2"/>
    <property type="match status" value="1"/>
</dbReference>
<evidence type="ECO:0000256" key="1">
    <source>
        <dbReference type="ARBA" id="ARBA00000900"/>
    </source>
</evidence>
<feature type="non-terminal residue" evidence="12">
    <location>
        <position position="1"/>
    </location>
</feature>
<gene>
    <name evidence="12" type="ORF">GDO81_024678</name>
</gene>
<sequence>ARDRVLKKDHQIENMSVQVMAEEDVMVEDVTRTHQTSRATKTVDQFTENRRQKHNTDLTCPELSEVDDRSGTHQTGARPEDRSFPEIFFDTSTKLNVDMFPRDILQEIRHRFPSLKILKEHGVEIRGSYKEIEKLHKFLEAKLGGDVHDEEPMEQGGDDCLNLTTALYEYITDIYKEEVAQIEGRCHVQITEVRRSRGSSYITMKPRGQDSSVDKAMKNFTIQVQAITKDWSQKEVPLSTMKASLEDTRSFMKERHKTSVIVDENRLILRGPERELPLAEEALQKGVIGSLLPRRVITISSKDLRSEVLVDARHMDILKKLKSREIEDLQQKYSVRMEEKGKDRNVIVSFRAMNGGLNLGAHACHSFTNLLHGTITNLQSKTIKANLEIDAEKLNQFCMKLQRGGVDVILEHDKGSIILITSPVLLEFAEEKLQKFLRNPDAQEAPGTSTEEAMDTSKPTDRKTSAEEDEQCPICLDQMKNKKVLPKCKHEFCAKCLQKSLDMKPVCPVCAAPYGVVIGNQPEGTMTNRACSSSLPGYSGCGTIEINYHIPGGIQQ</sequence>
<dbReference type="GO" id="GO:0061630">
    <property type="term" value="F:ubiquitin protein ligase activity"/>
    <property type="evidence" value="ECO:0007669"/>
    <property type="project" value="UniProtKB-UniRule"/>
</dbReference>
<reference evidence="12" key="1">
    <citation type="thesis" date="2020" institute="ProQuest LLC" country="789 East Eisenhower Parkway, Ann Arbor, MI, USA">
        <title>Comparative Genomics and Chromosome Evolution.</title>
        <authorList>
            <person name="Mudd A.B."/>
        </authorList>
    </citation>
    <scope>NUCLEOTIDE SEQUENCE</scope>
    <source>
        <strain evidence="12">237g6f4</strain>
        <tissue evidence="12">Blood</tissue>
    </source>
</reference>
<dbReference type="Proteomes" id="UP000824782">
    <property type="component" value="Unassembled WGS sequence"/>
</dbReference>
<keyword evidence="5 9" id="KW-0479">Metal-binding</keyword>
<comment type="pathway">
    <text evidence="2 9">Protein modification; protein ubiquitination.</text>
</comment>
<feature type="non-terminal residue" evidence="12">
    <location>
        <position position="556"/>
    </location>
</feature>
<organism evidence="12 13">
    <name type="scientific">Engystomops pustulosus</name>
    <name type="common">Tungara frog</name>
    <name type="synonym">Physalaemus pustulosus</name>
    <dbReference type="NCBI Taxonomy" id="76066"/>
    <lineage>
        <taxon>Eukaryota</taxon>
        <taxon>Metazoa</taxon>
        <taxon>Chordata</taxon>
        <taxon>Craniata</taxon>
        <taxon>Vertebrata</taxon>
        <taxon>Euteleostomi</taxon>
        <taxon>Amphibia</taxon>
        <taxon>Batrachia</taxon>
        <taxon>Anura</taxon>
        <taxon>Neobatrachia</taxon>
        <taxon>Hyloidea</taxon>
        <taxon>Leptodactylidae</taxon>
        <taxon>Leiuperinae</taxon>
        <taxon>Engystomops</taxon>
    </lineage>
</organism>
<protein>
    <recommendedName>
        <fullName evidence="9">E3 ubiquitin-protein ligase</fullName>
        <ecNumber evidence="9">2.3.2.27</ecNumber>
    </recommendedName>
</protein>
<dbReference type="GO" id="GO:0007219">
    <property type="term" value="P:Notch signaling pathway"/>
    <property type="evidence" value="ECO:0007669"/>
    <property type="project" value="InterPro"/>
</dbReference>
<dbReference type="InterPro" id="IPR039396">
    <property type="entry name" value="Deltex_C"/>
</dbReference>
<dbReference type="InterPro" id="IPR017907">
    <property type="entry name" value="Znf_RING_CS"/>
</dbReference>
<evidence type="ECO:0000256" key="2">
    <source>
        <dbReference type="ARBA" id="ARBA00004906"/>
    </source>
</evidence>
<comment type="similarity">
    <text evidence="3 9">Belongs to the Deltex family.</text>
</comment>
<dbReference type="SMART" id="SM00184">
    <property type="entry name" value="RING"/>
    <property type="match status" value="1"/>
</dbReference>
<evidence type="ECO:0000256" key="7">
    <source>
        <dbReference type="ARBA" id="ARBA00022833"/>
    </source>
</evidence>
<dbReference type="Gene3D" id="3.30.390.130">
    <property type="match status" value="1"/>
</dbReference>
<feature type="region of interest" description="Disordered" evidence="10">
    <location>
        <begin position="36"/>
        <end position="83"/>
    </location>
</feature>
<evidence type="ECO:0000256" key="4">
    <source>
        <dbReference type="ARBA" id="ARBA00022679"/>
    </source>
</evidence>
<name>A0AAV6YQV0_ENGPU</name>
<dbReference type="Pfam" id="PF13923">
    <property type="entry name" value="zf-C3HC4_2"/>
    <property type="match status" value="1"/>
</dbReference>
<dbReference type="SUPFAM" id="SSF57850">
    <property type="entry name" value="RING/U-box"/>
    <property type="match status" value="1"/>
</dbReference>
<dbReference type="InterPro" id="IPR039398">
    <property type="entry name" value="Deltex_fam"/>
</dbReference>
<keyword evidence="6 8" id="KW-0863">Zinc-finger</keyword>
<dbReference type="GO" id="GO:0016567">
    <property type="term" value="P:protein ubiquitination"/>
    <property type="evidence" value="ECO:0007669"/>
    <property type="project" value="UniProtKB-UniRule"/>
</dbReference>
<dbReference type="Pfam" id="PF18102">
    <property type="entry name" value="DTC"/>
    <property type="match status" value="1"/>
</dbReference>
<dbReference type="PROSITE" id="PS00518">
    <property type="entry name" value="ZF_RING_1"/>
    <property type="match status" value="1"/>
</dbReference>
<evidence type="ECO:0000256" key="5">
    <source>
        <dbReference type="ARBA" id="ARBA00022723"/>
    </source>
</evidence>
<dbReference type="PANTHER" id="PTHR12622">
    <property type="entry name" value="DELTEX-RELATED"/>
    <property type="match status" value="1"/>
</dbReference>
<dbReference type="GO" id="GO:0008270">
    <property type="term" value="F:zinc ion binding"/>
    <property type="evidence" value="ECO:0007669"/>
    <property type="project" value="UniProtKB-KW"/>
</dbReference>
<evidence type="ECO:0000313" key="13">
    <source>
        <dbReference type="Proteomes" id="UP000824782"/>
    </source>
</evidence>
<evidence type="ECO:0000256" key="8">
    <source>
        <dbReference type="PROSITE-ProRule" id="PRU00175"/>
    </source>
</evidence>
<dbReference type="Gene3D" id="3.30.40.10">
    <property type="entry name" value="Zinc/RING finger domain, C3HC4 (zinc finger)"/>
    <property type="match status" value="1"/>
</dbReference>
<comment type="caution">
    <text evidence="12">The sequence shown here is derived from an EMBL/GenBank/DDBJ whole genome shotgun (WGS) entry which is preliminary data.</text>
</comment>
<keyword evidence="13" id="KW-1185">Reference proteome</keyword>
<feature type="compositionally biased region" description="Polar residues" evidence="10">
    <location>
        <begin position="36"/>
        <end position="46"/>
    </location>
</feature>
<dbReference type="AlphaFoldDB" id="A0AAV6YQV0"/>
<keyword evidence="9" id="KW-0963">Cytoplasm</keyword>
<dbReference type="GO" id="GO:0005737">
    <property type="term" value="C:cytoplasm"/>
    <property type="evidence" value="ECO:0007669"/>
    <property type="project" value="UniProtKB-SubCell"/>
</dbReference>
<dbReference type="InterPro" id="IPR039399">
    <property type="entry name" value="Deltex_C_sf"/>
</dbReference>
<dbReference type="InterPro" id="IPR001841">
    <property type="entry name" value="Znf_RING"/>
</dbReference>
<evidence type="ECO:0000256" key="6">
    <source>
        <dbReference type="ARBA" id="ARBA00022771"/>
    </source>
</evidence>
<dbReference type="InterPro" id="IPR013083">
    <property type="entry name" value="Znf_RING/FYVE/PHD"/>
</dbReference>
<feature type="compositionally biased region" description="Basic and acidic residues" evidence="10">
    <location>
        <begin position="47"/>
        <end position="56"/>
    </location>
</feature>
<evidence type="ECO:0000313" key="12">
    <source>
        <dbReference type="EMBL" id="KAG8537350.1"/>
    </source>
</evidence>